<sequence length="94" mass="10497">MTSINAACGSEPLYSSTLAVQMIIGRVTLCSSASRRGGHEEEASEQEEIRDGGFFCEVQERTLLWRSRLIRIRDSVKMPMAQQVAKENNNLVHA</sequence>
<gene>
    <name evidence="1" type="ORF">CEXT_42011</name>
</gene>
<protein>
    <submittedName>
        <fullName evidence="1">Uncharacterized protein</fullName>
    </submittedName>
</protein>
<dbReference type="Proteomes" id="UP001054945">
    <property type="component" value="Unassembled WGS sequence"/>
</dbReference>
<name>A0AAV4W346_CAEEX</name>
<accession>A0AAV4W346</accession>
<evidence type="ECO:0000313" key="2">
    <source>
        <dbReference type="Proteomes" id="UP001054945"/>
    </source>
</evidence>
<reference evidence="1 2" key="1">
    <citation type="submission" date="2021-06" db="EMBL/GenBank/DDBJ databases">
        <title>Caerostris extrusa draft genome.</title>
        <authorList>
            <person name="Kono N."/>
            <person name="Arakawa K."/>
        </authorList>
    </citation>
    <scope>NUCLEOTIDE SEQUENCE [LARGE SCALE GENOMIC DNA]</scope>
</reference>
<comment type="caution">
    <text evidence="1">The sequence shown here is derived from an EMBL/GenBank/DDBJ whole genome shotgun (WGS) entry which is preliminary data.</text>
</comment>
<proteinExistence type="predicted"/>
<dbReference type="AlphaFoldDB" id="A0AAV4W346"/>
<evidence type="ECO:0000313" key="1">
    <source>
        <dbReference type="EMBL" id="GIY76976.1"/>
    </source>
</evidence>
<dbReference type="EMBL" id="BPLR01015558">
    <property type="protein sequence ID" value="GIY76976.1"/>
    <property type="molecule type" value="Genomic_DNA"/>
</dbReference>
<keyword evidence="2" id="KW-1185">Reference proteome</keyword>
<organism evidence="1 2">
    <name type="scientific">Caerostris extrusa</name>
    <name type="common">Bark spider</name>
    <name type="synonym">Caerostris bankana</name>
    <dbReference type="NCBI Taxonomy" id="172846"/>
    <lineage>
        <taxon>Eukaryota</taxon>
        <taxon>Metazoa</taxon>
        <taxon>Ecdysozoa</taxon>
        <taxon>Arthropoda</taxon>
        <taxon>Chelicerata</taxon>
        <taxon>Arachnida</taxon>
        <taxon>Araneae</taxon>
        <taxon>Araneomorphae</taxon>
        <taxon>Entelegynae</taxon>
        <taxon>Araneoidea</taxon>
        <taxon>Araneidae</taxon>
        <taxon>Caerostris</taxon>
    </lineage>
</organism>